<dbReference type="RefSeq" id="WP_259806256.1">
    <property type="nucleotide sequence ID" value="NZ_CP080776.1"/>
</dbReference>
<evidence type="ECO:0000313" key="2">
    <source>
        <dbReference type="EMBL" id="UWP95821.1"/>
    </source>
</evidence>
<evidence type="ECO:0000313" key="3">
    <source>
        <dbReference type="Proteomes" id="UP001057991"/>
    </source>
</evidence>
<organism evidence="2 3">
    <name type="scientific">Aliiroseovarius crassostreae</name>
    <dbReference type="NCBI Taxonomy" id="154981"/>
    <lineage>
        <taxon>Bacteria</taxon>
        <taxon>Pseudomonadati</taxon>
        <taxon>Pseudomonadota</taxon>
        <taxon>Alphaproteobacteria</taxon>
        <taxon>Rhodobacterales</taxon>
        <taxon>Paracoccaceae</taxon>
        <taxon>Aliiroseovarius</taxon>
    </lineage>
</organism>
<evidence type="ECO:0000259" key="1">
    <source>
        <dbReference type="PROSITE" id="PS51819"/>
    </source>
</evidence>
<feature type="domain" description="VOC" evidence="1">
    <location>
        <begin position="5"/>
        <end position="119"/>
    </location>
</feature>
<gene>
    <name evidence="2" type="ORF">K3X48_02120</name>
</gene>
<proteinExistence type="predicted"/>
<dbReference type="Pfam" id="PF00903">
    <property type="entry name" value="Glyoxalase"/>
    <property type="match status" value="1"/>
</dbReference>
<dbReference type="Proteomes" id="UP001057991">
    <property type="component" value="Chromosome"/>
</dbReference>
<dbReference type="InterPro" id="IPR004360">
    <property type="entry name" value="Glyas_Fos-R_dOase_dom"/>
</dbReference>
<sequence length="120" mass="13424">MMLTALHHVQLAMPKGQEGQARRFYSDLLGLPERPKPARLSGRGGVWFATGALRLHLGVEEGFQPARKAHPALLCSDLDALAARLEQAQIPVRRDHDLPGFRRFYTTDPFGNRIEILEAI</sequence>
<accession>A0A9Q9LVF0</accession>
<dbReference type="PANTHER" id="PTHR39175">
    <property type="entry name" value="FAMILY PROTEIN, PUTATIVE (AFU_ORTHOLOGUE AFUA_3G15060)-RELATED"/>
    <property type="match status" value="1"/>
</dbReference>
<dbReference type="PROSITE" id="PS51819">
    <property type="entry name" value="VOC"/>
    <property type="match status" value="1"/>
</dbReference>
<protein>
    <submittedName>
        <fullName evidence="2">Glyoxalase</fullName>
    </submittedName>
</protein>
<dbReference type="EMBL" id="CP080776">
    <property type="protein sequence ID" value="UWP95821.1"/>
    <property type="molecule type" value="Genomic_DNA"/>
</dbReference>
<reference evidence="2" key="1">
    <citation type="submission" date="2021-08" db="EMBL/GenBank/DDBJ databases">
        <authorList>
            <person name="Nwanade C."/>
            <person name="Wang M."/>
            <person name="Masoudi A."/>
            <person name="Yu Z."/>
            <person name="Liu J."/>
        </authorList>
    </citation>
    <scope>NUCLEOTIDE SEQUENCE</scope>
    <source>
        <strain evidence="2">S056</strain>
    </source>
</reference>
<dbReference type="SUPFAM" id="SSF54593">
    <property type="entry name" value="Glyoxalase/Bleomycin resistance protein/Dihydroxybiphenyl dioxygenase"/>
    <property type="match status" value="1"/>
</dbReference>
<name>A0A9Q9LVF0_9RHOB</name>
<dbReference type="InterPro" id="IPR029068">
    <property type="entry name" value="Glyas_Bleomycin-R_OHBP_Dase"/>
</dbReference>
<dbReference type="PANTHER" id="PTHR39175:SF1">
    <property type="entry name" value="FAMILY PROTEIN, PUTATIVE (AFU_ORTHOLOGUE AFUA_3G15060)-RELATED"/>
    <property type="match status" value="1"/>
</dbReference>
<dbReference type="InterPro" id="IPR037523">
    <property type="entry name" value="VOC_core"/>
</dbReference>
<dbReference type="Gene3D" id="3.10.180.10">
    <property type="entry name" value="2,3-Dihydroxybiphenyl 1,2-Dioxygenase, domain 1"/>
    <property type="match status" value="1"/>
</dbReference>
<dbReference type="AlphaFoldDB" id="A0A9Q9LVF0"/>